<keyword evidence="3" id="KW-1185">Reference proteome</keyword>
<reference evidence="3" key="1">
    <citation type="journal article" date="2017" name="Nat. Ecol. Evol.">
        <title>Genome expansion and lineage-specific genetic innovations in the forest pathogenic fungi Armillaria.</title>
        <authorList>
            <person name="Sipos G."/>
            <person name="Prasanna A.N."/>
            <person name="Walter M.C."/>
            <person name="O'Connor E."/>
            <person name="Balint B."/>
            <person name="Krizsan K."/>
            <person name="Kiss B."/>
            <person name="Hess J."/>
            <person name="Varga T."/>
            <person name="Slot J."/>
            <person name="Riley R."/>
            <person name="Boka B."/>
            <person name="Rigling D."/>
            <person name="Barry K."/>
            <person name="Lee J."/>
            <person name="Mihaltcheva S."/>
            <person name="LaButti K."/>
            <person name="Lipzen A."/>
            <person name="Waldron R."/>
            <person name="Moloney N.M."/>
            <person name="Sperisen C."/>
            <person name="Kredics L."/>
            <person name="Vagvoelgyi C."/>
            <person name="Patrignani A."/>
            <person name="Fitzpatrick D."/>
            <person name="Nagy I."/>
            <person name="Doyle S."/>
            <person name="Anderson J.B."/>
            <person name="Grigoriev I.V."/>
            <person name="Gueldener U."/>
            <person name="Muensterkoetter M."/>
            <person name="Nagy L.G."/>
        </authorList>
    </citation>
    <scope>NUCLEOTIDE SEQUENCE [LARGE SCALE GENOMIC DNA]</scope>
    <source>
        <strain evidence="3">Ar21-2</strain>
    </source>
</reference>
<feature type="signal peptide" evidence="1">
    <location>
        <begin position="1"/>
        <end position="31"/>
    </location>
</feature>
<dbReference type="Proteomes" id="UP000217790">
    <property type="component" value="Unassembled WGS sequence"/>
</dbReference>
<organism evidence="2 3">
    <name type="scientific">Armillaria gallica</name>
    <name type="common">Bulbous honey fungus</name>
    <name type="synonym">Armillaria bulbosa</name>
    <dbReference type="NCBI Taxonomy" id="47427"/>
    <lineage>
        <taxon>Eukaryota</taxon>
        <taxon>Fungi</taxon>
        <taxon>Dikarya</taxon>
        <taxon>Basidiomycota</taxon>
        <taxon>Agaricomycotina</taxon>
        <taxon>Agaricomycetes</taxon>
        <taxon>Agaricomycetidae</taxon>
        <taxon>Agaricales</taxon>
        <taxon>Marasmiineae</taxon>
        <taxon>Physalacriaceae</taxon>
        <taxon>Armillaria</taxon>
    </lineage>
</organism>
<proteinExistence type="predicted"/>
<keyword evidence="1" id="KW-0732">Signal</keyword>
<dbReference type="InParanoid" id="A0A2H3DMX6"/>
<accession>A0A2H3DMX6</accession>
<sequence>MLWLHHRFTSLLSPSPLFLCLLCLLSHVIVAMQPQIYSIDLGVKGMIWGNAMHAMLLASSRLETQTTNEGGGVWKFLTLTLSLAMDWRDWKKGTIEDVGHVCRLMIEMLYALSAIERLGGTIEVSNALIEDGMLGWGMIGSFSPTRQGMWIRNGRNRRAQLRKNLLLDSVAHTACQPVQKETAMHAFQDRMTHLNGKRFNLSKTKIEHLVNELLHTNSRFTTTTPLPLLSPASNPVTSTRTVPPQPGLLPESLLTLLACSPPPLPLTATVQAPSLEAPPPGTADVVPVSLVQGLIQPHDTSKVSNKPKLSIKYPATLQFGECDDATITPDLLLQMNMFHGLKQGQWHVQTKDVVESLLNLKALFSKVNDAPITEDSLVALMLDPETMKYSIDIIIENDQNLKLWRWPT</sequence>
<dbReference type="AlphaFoldDB" id="A0A2H3DMX6"/>
<gene>
    <name evidence="2" type="ORF">ARMGADRAFT_1027594</name>
</gene>
<name>A0A2H3DMX6_ARMGA</name>
<evidence type="ECO:0000313" key="3">
    <source>
        <dbReference type="Proteomes" id="UP000217790"/>
    </source>
</evidence>
<dbReference type="EMBL" id="KZ293650">
    <property type="protein sequence ID" value="PBK96569.1"/>
    <property type="molecule type" value="Genomic_DNA"/>
</dbReference>
<evidence type="ECO:0000313" key="2">
    <source>
        <dbReference type="EMBL" id="PBK96569.1"/>
    </source>
</evidence>
<evidence type="ECO:0000256" key="1">
    <source>
        <dbReference type="SAM" id="SignalP"/>
    </source>
</evidence>
<protein>
    <submittedName>
        <fullName evidence="2">Uncharacterized protein</fullName>
    </submittedName>
</protein>
<feature type="chain" id="PRO_5013877418" evidence="1">
    <location>
        <begin position="32"/>
        <end position="408"/>
    </location>
</feature>